<organism evidence="4 5">
    <name type="scientific">Salinisphaera dokdonensis CL-ES53</name>
    <dbReference type="NCBI Taxonomy" id="1304272"/>
    <lineage>
        <taxon>Bacteria</taxon>
        <taxon>Pseudomonadati</taxon>
        <taxon>Pseudomonadota</taxon>
        <taxon>Gammaproteobacteria</taxon>
        <taxon>Salinisphaerales</taxon>
        <taxon>Salinisphaeraceae</taxon>
        <taxon>Salinisphaera</taxon>
    </lineage>
</organism>
<evidence type="ECO:0000256" key="2">
    <source>
        <dbReference type="SAM" id="MobiDB-lite"/>
    </source>
</evidence>
<keyword evidence="5" id="KW-1185">Reference proteome</keyword>
<gene>
    <name evidence="4" type="ORF">SADO_12628</name>
</gene>
<evidence type="ECO:0000256" key="1">
    <source>
        <dbReference type="ARBA" id="ARBA00022763"/>
    </source>
</evidence>
<dbReference type="InterPro" id="IPR043502">
    <property type="entry name" value="DNA/RNA_pol_sf"/>
</dbReference>
<dbReference type="EMBL" id="APND01000004">
    <property type="protein sequence ID" value="MES1930099.1"/>
    <property type="molecule type" value="Genomic_DNA"/>
</dbReference>
<feature type="compositionally biased region" description="Basic and acidic residues" evidence="2">
    <location>
        <begin position="376"/>
        <end position="392"/>
    </location>
</feature>
<name>A0ABV2B3U7_9GAMM</name>
<dbReference type="InterPro" id="IPR001126">
    <property type="entry name" value="UmuC"/>
</dbReference>
<protein>
    <recommendedName>
        <fullName evidence="3">UmuC domain-containing protein</fullName>
    </recommendedName>
</protein>
<evidence type="ECO:0000313" key="4">
    <source>
        <dbReference type="EMBL" id="MES1930099.1"/>
    </source>
</evidence>
<dbReference type="PANTHER" id="PTHR35369">
    <property type="entry name" value="BLR3025 PROTEIN-RELATED"/>
    <property type="match status" value="1"/>
</dbReference>
<keyword evidence="1" id="KW-0227">DNA damage</keyword>
<reference evidence="4 5" key="1">
    <citation type="submission" date="2013-03" db="EMBL/GenBank/DDBJ databases">
        <title>Salinisphaera dokdonensis CL-ES53 Genome Sequencing.</title>
        <authorList>
            <person name="Li C."/>
            <person name="Lai Q."/>
            <person name="Shao Z."/>
        </authorList>
    </citation>
    <scope>NUCLEOTIDE SEQUENCE [LARGE SCALE GENOMIC DNA]</scope>
    <source>
        <strain evidence="4 5">CL-ES53</strain>
    </source>
</reference>
<dbReference type="Proteomes" id="UP001460888">
    <property type="component" value="Unassembled WGS sequence"/>
</dbReference>
<dbReference type="InterPro" id="IPR050356">
    <property type="entry name" value="SulA_CellDiv_inhibitor"/>
</dbReference>
<sequence>MWLALRFPHWALDSLSDAVAPATTATLVVENQAGKRRVVAAGEPAIEQGVRRGMVLADARMRAPDMHILERRIAGEQAALERLGGWAWRYSSQVHIAPAGDQIECSRVVLEIGASLKLFGGRQRLLRAVRRDLNRMGYRYSLGVADTPDAALAFARAPTRGQKDGSLAHLPLHCLDLDPRAELSLKASGLRQTGELLALPPGALIRRYGQATLDHLERVRGQRPHELTLYQLPQRYGTRHELTGAVETTQGLVFVLRRILGELAAFLQGADATIQTLQIKLFHDDLPPTRLMLRLAAPSRAADHLERVAHERLARLTLAAPVLEIALASDRLRRHEHEQDSLWRDEDSTGCEQWPAVLDRLRARLGHSAVGWLQAVDDHHPDQSSTEIDRPPTDSAAASAPRPLWLLDEPQRAPNDLTLISGPERIETGWWQHSIRRDYFRARDSRGRLLWVYRDLVHARPDSPPVYYMHGLFG</sequence>
<dbReference type="SUPFAM" id="SSF56672">
    <property type="entry name" value="DNA/RNA polymerases"/>
    <property type="match status" value="1"/>
</dbReference>
<evidence type="ECO:0000259" key="3">
    <source>
        <dbReference type="Pfam" id="PF00817"/>
    </source>
</evidence>
<proteinExistence type="predicted"/>
<dbReference type="PANTHER" id="PTHR35369:SF2">
    <property type="entry name" value="BLR3025 PROTEIN"/>
    <property type="match status" value="1"/>
</dbReference>
<accession>A0ABV2B3U7</accession>
<evidence type="ECO:0000313" key="5">
    <source>
        <dbReference type="Proteomes" id="UP001460888"/>
    </source>
</evidence>
<dbReference type="CDD" id="cd03468">
    <property type="entry name" value="PolY_like"/>
    <property type="match status" value="1"/>
</dbReference>
<feature type="region of interest" description="Disordered" evidence="2">
    <location>
        <begin position="375"/>
        <end position="405"/>
    </location>
</feature>
<comment type="caution">
    <text evidence="4">The sequence shown here is derived from an EMBL/GenBank/DDBJ whole genome shotgun (WGS) entry which is preliminary data.</text>
</comment>
<dbReference type="RefSeq" id="WP_353111996.1">
    <property type="nucleotide sequence ID" value="NZ_APND01000004.1"/>
</dbReference>
<dbReference type="Pfam" id="PF00817">
    <property type="entry name" value="IMS"/>
    <property type="match status" value="1"/>
</dbReference>
<feature type="domain" description="UmuC" evidence="3">
    <location>
        <begin position="26"/>
        <end position="151"/>
    </location>
</feature>